<dbReference type="PROSITE" id="PS51278">
    <property type="entry name" value="GATASE_TYPE_2"/>
    <property type="match status" value="1"/>
</dbReference>
<dbReference type="Gene3D" id="3.60.20.10">
    <property type="entry name" value="Glutamine Phosphoribosylpyrophosphate, subunit 1, domain 1"/>
    <property type="match status" value="1"/>
</dbReference>
<reference evidence="6" key="1">
    <citation type="submission" date="2018-06" db="EMBL/GenBank/DDBJ databases">
        <authorList>
            <person name="Zhirakovskaya E."/>
        </authorList>
    </citation>
    <scope>NUCLEOTIDE SEQUENCE</scope>
</reference>
<evidence type="ECO:0000256" key="4">
    <source>
        <dbReference type="ARBA" id="ARBA00022962"/>
    </source>
</evidence>
<proteinExistence type="inferred from homology"/>
<name>A0A3B1A3J9_9ZZZZ</name>
<dbReference type="GO" id="GO:0005524">
    <property type="term" value="F:ATP binding"/>
    <property type="evidence" value="ECO:0007669"/>
    <property type="project" value="UniProtKB-KW"/>
</dbReference>
<dbReference type="GO" id="GO:0004066">
    <property type="term" value="F:asparagine synthase (glutamine-hydrolyzing) activity"/>
    <property type="evidence" value="ECO:0007669"/>
    <property type="project" value="UniProtKB-EC"/>
</dbReference>
<keyword evidence="2" id="KW-0547">Nucleotide-binding</keyword>
<dbReference type="GO" id="GO:0006529">
    <property type="term" value="P:asparagine biosynthetic process"/>
    <property type="evidence" value="ECO:0007669"/>
    <property type="project" value="InterPro"/>
</dbReference>
<dbReference type="InterPro" id="IPR051786">
    <property type="entry name" value="ASN_synthetase/amidase"/>
</dbReference>
<dbReference type="InterPro" id="IPR006426">
    <property type="entry name" value="Asn_synth_AEB"/>
</dbReference>
<dbReference type="AlphaFoldDB" id="A0A3B1A3J9"/>
<evidence type="ECO:0000256" key="1">
    <source>
        <dbReference type="ARBA" id="ARBA00005752"/>
    </source>
</evidence>
<dbReference type="Pfam" id="PF13537">
    <property type="entry name" value="GATase_7"/>
    <property type="match status" value="1"/>
</dbReference>
<accession>A0A3B1A3J9</accession>
<dbReference type="CDD" id="cd00712">
    <property type="entry name" value="AsnB"/>
    <property type="match status" value="1"/>
</dbReference>
<dbReference type="PIRSF" id="PIRSF001589">
    <property type="entry name" value="Asn_synthetase_glu-h"/>
    <property type="match status" value="1"/>
</dbReference>
<dbReference type="InterPro" id="IPR001962">
    <property type="entry name" value="Asn_synthase"/>
</dbReference>
<evidence type="ECO:0000256" key="2">
    <source>
        <dbReference type="ARBA" id="ARBA00022741"/>
    </source>
</evidence>
<dbReference type="Gene3D" id="3.40.50.620">
    <property type="entry name" value="HUPs"/>
    <property type="match status" value="1"/>
</dbReference>
<feature type="domain" description="Glutamine amidotransferase type-2" evidence="5">
    <location>
        <begin position="2"/>
        <end position="212"/>
    </location>
</feature>
<dbReference type="SUPFAM" id="SSF56235">
    <property type="entry name" value="N-terminal nucleophile aminohydrolases (Ntn hydrolases)"/>
    <property type="match status" value="1"/>
</dbReference>
<dbReference type="InterPro" id="IPR017932">
    <property type="entry name" value="GATase_2_dom"/>
</dbReference>
<keyword evidence="4" id="KW-0315">Glutamine amidotransferase</keyword>
<evidence type="ECO:0000256" key="3">
    <source>
        <dbReference type="ARBA" id="ARBA00022840"/>
    </source>
</evidence>
<keyword evidence="3" id="KW-0067">ATP-binding</keyword>
<dbReference type="CDD" id="cd01991">
    <property type="entry name" value="Asn_synthase_B_C"/>
    <property type="match status" value="1"/>
</dbReference>
<comment type="similarity">
    <text evidence="1">Belongs to the asparagine synthetase family.</text>
</comment>
<keyword evidence="6" id="KW-0436">Ligase</keyword>
<dbReference type="NCBIfam" id="TIGR01536">
    <property type="entry name" value="asn_synth_AEB"/>
    <property type="match status" value="1"/>
</dbReference>
<dbReference type="InterPro" id="IPR033738">
    <property type="entry name" value="AsnB_N"/>
</dbReference>
<dbReference type="PANTHER" id="PTHR43284:SF1">
    <property type="entry name" value="ASPARAGINE SYNTHETASE"/>
    <property type="match status" value="1"/>
</dbReference>
<protein>
    <submittedName>
        <fullName evidence="6">Asparagine synthetase [glutamine-hydrolyzing]</fullName>
        <ecNumber evidence="6">6.3.5.4</ecNumber>
    </submittedName>
</protein>
<dbReference type="InterPro" id="IPR014729">
    <property type="entry name" value="Rossmann-like_a/b/a_fold"/>
</dbReference>
<gene>
    <name evidence="6" type="ORF">MNBD_GAMMA23-329</name>
</gene>
<dbReference type="EC" id="6.3.5.4" evidence="6"/>
<dbReference type="EMBL" id="UOFT01000028">
    <property type="protein sequence ID" value="VAW92739.1"/>
    <property type="molecule type" value="Genomic_DNA"/>
</dbReference>
<evidence type="ECO:0000313" key="6">
    <source>
        <dbReference type="EMBL" id="VAW92739.1"/>
    </source>
</evidence>
<dbReference type="Pfam" id="PF00733">
    <property type="entry name" value="Asn_synthase"/>
    <property type="match status" value="1"/>
</dbReference>
<dbReference type="SUPFAM" id="SSF52402">
    <property type="entry name" value="Adenine nucleotide alpha hydrolases-like"/>
    <property type="match status" value="1"/>
</dbReference>
<sequence>MCGIFGLQMASNVKIDEKLIKQSMSLLKHRGPDGQGFIKTDNIAFAHTRLSFLDISERSNQPFWDESRRYCLIYNGEIYNYQQLKENLIKQGVSFKTTSDTEALLYTLIHKGVNALKELEGMFAFAFYDTKTKKMILARDRFGIKPLYLCKTSNGLLFSSEVTAFSPWTKLTPDLFSISGYLLGSGGNTQSKSFYNDIHELEAGTYAIVTNGGITKAETFFHLTNFLDHDYSDYLSKRKVSLLIDDMDELLSDSVQKHMISDVPVGALCSGGVDSSILLAMAHKLNSNIQIFHSNVMGPHSELHAAEALARHLDLDLKVVNVSDDDFIKNIPEVMQNYGMPFIYHPNSIPFLMVTQLVQQHKVKAILTGEGADESYLGYSHIPTENFFKSIHKFTQRASSLIKNIPLFGDKLIPTDNNLSMAAKYIYGDFETTHEDEIISNVTKGFHKHSSKSLHYLGYHLRTLLHRNDTMGMSASIEARFPFLDNDLIKFAVNLPYKYKIKKTIHAYKELKHPFIRSKWILRQIADRYLPKELSQRTKRGFPTNAFERMNINNDYFSNSYIADLFSLPKNRLKNLLDSSPTEQKLRLLQLNVWGEIYFNGANTNDLSMQLSNNVTVKPLSPKINQH</sequence>
<organism evidence="6">
    <name type="scientific">hydrothermal vent metagenome</name>
    <dbReference type="NCBI Taxonomy" id="652676"/>
    <lineage>
        <taxon>unclassified sequences</taxon>
        <taxon>metagenomes</taxon>
        <taxon>ecological metagenomes</taxon>
    </lineage>
</organism>
<dbReference type="PANTHER" id="PTHR43284">
    <property type="entry name" value="ASPARAGINE SYNTHETASE (GLUTAMINE-HYDROLYZING)"/>
    <property type="match status" value="1"/>
</dbReference>
<evidence type="ECO:0000259" key="5">
    <source>
        <dbReference type="PROSITE" id="PS51278"/>
    </source>
</evidence>
<dbReference type="InterPro" id="IPR029055">
    <property type="entry name" value="Ntn_hydrolases_N"/>
</dbReference>